<sequence>MPCFNCQLETDTKRVKYDNTLTSKNEVAIYDILRGGLHLLLEVARCIIHSSFSIQCILYLPTYLPTYDFLRGYFSIAGGSPPHHLTILLYPQHTYPMPRLPVSVDHPAISSFLYLWVFGLDV</sequence>
<dbReference type="Proteomes" id="UP000762676">
    <property type="component" value="Unassembled WGS sequence"/>
</dbReference>
<evidence type="ECO:0000313" key="2">
    <source>
        <dbReference type="Proteomes" id="UP000762676"/>
    </source>
</evidence>
<dbReference type="EMBL" id="BMAT01002599">
    <property type="protein sequence ID" value="GFS09738.1"/>
    <property type="molecule type" value="Genomic_DNA"/>
</dbReference>
<reference evidence="1 2" key="1">
    <citation type="journal article" date="2021" name="Elife">
        <title>Chloroplast acquisition without the gene transfer in kleptoplastic sea slugs, Plakobranchus ocellatus.</title>
        <authorList>
            <person name="Maeda T."/>
            <person name="Takahashi S."/>
            <person name="Yoshida T."/>
            <person name="Shimamura S."/>
            <person name="Takaki Y."/>
            <person name="Nagai Y."/>
            <person name="Toyoda A."/>
            <person name="Suzuki Y."/>
            <person name="Arimoto A."/>
            <person name="Ishii H."/>
            <person name="Satoh N."/>
            <person name="Nishiyama T."/>
            <person name="Hasebe M."/>
            <person name="Maruyama T."/>
            <person name="Minagawa J."/>
            <person name="Obokata J."/>
            <person name="Shigenobu S."/>
        </authorList>
    </citation>
    <scope>NUCLEOTIDE SEQUENCE [LARGE SCALE GENOMIC DNA]</scope>
</reference>
<proteinExistence type="predicted"/>
<gene>
    <name evidence="1" type="ORF">ElyMa_001305000</name>
</gene>
<dbReference type="AlphaFoldDB" id="A0AAV4IH84"/>
<organism evidence="1 2">
    <name type="scientific">Elysia marginata</name>
    <dbReference type="NCBI Taxonomy" id="1093978"/>
    <lineage>
        <taxon>Eukaryota</taxon>
        <taxon>Metazoa</taxon>
        <taxon>Spiralia</taxon>
        <taxon>Lophotrochozoa</taxon>
        <taxon>Mollusca</taxon>
        <taxon>Gastropoda</taxon>
        <taxon>Heterobranchia</taxon>
        <taxon>Euthyneura</taxon>
        <taxon>Panpulmonata</taxon>
        <taxon>Sacoglossa</taxon>
        <taxon>Placobranchoidea</taxon>
        <taxon>Plakobranchidae</taxon>
        <taxon>Elysia</taxon>
    </lineage>
</organism>
<name>A0AAV4IH84_9GAST</name>
<protein>
    <submittedName>
        <fullName evidence="1">Uncharacterized protein</fullName>
    </submittedName>
</protein>
<keyword evidence="2" id="KW-1185">Reference proteome</keyword>
<accession>A0AAV4IH84</accession>
<comment type="caution">
    <text evidence="1">The sequence shown here is derived from an EMBL/GenBank/DDBJ whole genome shotgun (WGS) entry which is preliminary data.</text>
</comment>
<evidence type="ECO:0000313" key="1">
    <source>
        <dbReference type="EMBL" id="GFS09738.1"/>
    </source>
</evidence>